<keyword evidence="3" id="KW-1185">Reference proteome</keyword>
<keyword evidence="1" id="KW-0812">Transmembrane</keyword>
<feature type="transmembrane region" description="Helical" evidence="1">
    <location>
        <begin position="27"/>
        <end position="47"/>
    </location>
</feature>
<dbReference type="EMBL" id="CP003243">
    <property type="protein sequence ID" value="AFC98787.1"/>
    <property type="molecule type" value="Genomic_DNA"/>
</dbReference>
<reference evidence="2 3" key="1">
    <citation type="journal article" date="2012" name="J. Bacteriol.">
        <title>Complete genome sequence of a thermophilic methanogen, Methanocella conradii HZ254, isolated from Chinese rice field soil.</title>
        <authorList>
            <person name="Lu Z."/>
            <person name="Lu Y."/>
        </authorList>
    </citation>
    <scope>NUCLEOTIDE SEQUENCE [LARGE SCALE GENOMIC DNA]</scope>
    <source>
        <strain evidence="3">DSM 24694 / JCM 17849 / CGMCC 1.5162 / HZ254</strain>
    </source>
</reference>
<dbReference type="InterPro" id="IPR002749">
    <property type="entry name" value="DUF63"/>
</dbReference>
<feature type="transmembrane region" description="Helical" evidence="1">
    <location>
        <begin position="146"/>
        <end position="167"/>
    </location>
</feature>
<sequence length="277" mass="31031">MDIGSFVGRYYIDPIVYNEGYNAVNTLTYAIILGISLFAILKLMAFLKLKVDERLIMATSPFIILGASLRNLEDVHLLSPPLSYMFITPLVYVLAFLITLLALLVCLYLERSGMIGDYSKPFFWAGIAGIILVFAALLLTQPISVWWAPIVVVSLAFTFTGAIYLLVRHFKIGFLTMPMNVAILGAHMFDASSTFTAIDIVGGFAEKHVVPVFFIGMFNTAFIMYALKLAVFIPVVYLIERYFVEEKDLYYVLKFVLLVLGFGPGIRNTLELVFVHS</sequence>
<dbReference type="KEGG" id="mez:Mtc_0012"/>
<feature type="transmembrane region" description="Helical" evidence="1">
    <location>
        <begin position="210"/>
        <end position="237"/>
    </location>
</feature>
<evidence type="ECO:0000256" key="1">
    <source>
        <dbReference type="SAM" id="Phobius"/>
    </source>
</evidence>
<dbReference type="STRING" id="1041930.Mtc_0012"/>
<dbReference type="PANTHER" id="PTHR40700:SF1">
    <property type="entry name" value="DUF63 DOMAIN-CONTAINING PROTEIN"/>
    <property type="match status" value="1"/>
</dbReference>
<keyword evidence="1" id="KW-1133">Transmembrane helix</keyword>
<organism evidence="2 3">
    <name type="scientific">Methanocella conradii (strain DSM 24694 / JCM 17849 / CGMCC 1.5162 / HZ254)</name>
    <dbReference type="NCBI Taxonomy" id="1041930"/>
    <lineage>
        <taxon>Archaea</taxon>
        <taxon>Methanobacteriati</taxon>
        <taxon>Methanobacteriota</taxon>
        <taxon>Stenosarchaea group</taxon>
        <taxon>Methanomicrobia</taxon>
        <taxon>Methanocellales</taxon>
        <taxon>Methanocellaceae</taxon>
        <taxon>Methanocella</taxon>
    </lineage>
</organism>
<dbReference type="GeneID" id="11970770"/>
<keyword evidence="1" id="KW-0472">Membrane</keyword>
<evidence type="ECO:0000313" key="3">
    <source>
        <dbReference type="Proteomes" id="UP000005233"/>
    </source>
</evidence>
<dbReference type="Pfam" id="PF01889">
    <property type="entry name" value="DUF63"/>
    <property type="match status" value="1"/>
</dbReference>
<dbReference type="HOGENOM" id="CLU_086260_0_0_2"/>
<proteinExistence type="predicted"/>
<name>H8I528_METCZ</name>
<dbReference type="eggNOG" id="arCOG02177">
    <property type="taxonomic scope" value="Archaea"/>
</dbReference>
<dbReference type="AlphaFoldDB" id="H8I528"/>
<dbReference type="PANTHER" id="PTHR40700">
    <property type="entry name" value="HYPOTHETICAL MEMBRANE PROTEIN, CONSERVED, DUF63 FAMILY"/>
    <property type="match status" value="1"/>
</dbReference>
<feature type="transmembrane region" description="Helical" evidence="1">
    <location>
        <begin position="179"/>
        <end position="198"/>
    </location>
</feature>
<evidence type="ECO:0000313" key="2">
    <source>
        <dbReference type="EMBL" id="AFC98787.1"/>
    </source>
</evidence>
<accession>H8I528</accession>
<protein>
    <submittedName>
        <fullName evidence="2">Membrane protein</fullName>
    </submittedName>
</protein>
<dbReference type="Proteomes" id="UP000005233">
    <property type="component" value="Chromosome"/>
</dbReference>
<dbReference type="RefSeq" id="WP_014404626.1">
    <property type="nucleotide sequence ID" value="NC_017034.1"/>
</dbReference>
<dbReference type="OrthoDB" id="84937at2157"/>
<feature type="transmembrane region" description="Helical" evidence="1">
    <location>
        <begin position="121"/>
        <end position="140"/>
    </location>
</feature>
<gene>
    <name evidence="2" type="ordered locus">Mtc_0012</name>
</gene>
<feature type="transmembrane region" description="Helical" evidence="1">
    <location>
        <begin position="84"/>
        <end position="109"/>
    </location>
</feature>
<feature type="transmembrane region" description="Helical" evidence="1">
    <location>
        <begin position="249"/>
        <end position="266"/>
    </location>
</feature>